<proteinExistence type="predicted"/>
<feature type="non-terminal residue" evidence="1">
    <location>
        <position position="137"/>
    </location>
</feature>
<dbReference type="AlphaFoldDB" id="X1BMQ3"/>
<evidence type="ECO:0000313" key="1">
    <source>
        <dbReference type="EMBL" id="GAG96280.1"/>
    </source>
</evidence>
<gene>
    <name evidence="1" type="ORF">S01H4_45077</name>
</gene>
<protein>
    <submittedName>
        <fullName evidence="1">Uncharacterized protein</fullName>
    </submittedName>
</protein>
<name>X1BMQ3_9ZZZZ</name>
<sequence length="137" mass="16372">MTNPKCPDCGKLGNREDRMKKVLWITDDQSDSELYSDEDISFTLLNKFEYLKGYDLILVDYGFLGGRKKDDEIEKNNIEVLRKYYLEKTPIFWTGGLSHMYVDECKRDFPRIKFLHNIESFDLHDIVFWVSDYLKLH</sequence>
<accession>X1BMQ3</accession>
<comment type="caution">
    <text evidence="1">The sequence shown here is derived from an EMBL/GenBank/DDBJ whole genome shotgun (WGS) entry which is preliminary data.</text>
</comment>
<reference evidence="1" key="1">
    <citation type="journal article" date="2014" name="Front. Microbiol.">
        <title>High frequency of phylogenetically diverse reductive dehalogenase-homologous genes in deep subseafloor sedimentary metagenomes.</title>
        <authorList>
            <person name="Kawai M."/>
            <person name="Futagami T."/>
            <person name="Toyoda A."/>
            <person name="Takaki Y."/>
            <person name="Nishi S."/>
            <person name="Hori S."/>
            <person name="Arai W."/>
            <person name="Tsubouchi T."/>
            <person name="Morono Y."/>
            <person name="Uchiyama I."/>
            <person name="Ito T."/>
            <person name="Fujiyama A."/>
            <person name="Inagaki F."/>
            <person name="Takami H."/>
        </authorList>
    </citation>
    <scope>NUCLEOTIDE SEQUENCE</scope>
    <source>
        <strain evidence="1">Expedition CK06-06</strain>
    </source>
</reference>
<organism evidence="1">
    <name type="scientific">marine sediment metagenome</name>
    <dbReference type="NCBI Taxonomy" id="412755"/>
    <lineage>
        <taxon>unclassified sequences</taxon>
        <taxon>metagenomes</taxon>
        <taxon>ecological metagenomes</taxon>
    </lineage>
</organism>
<dbReference type="EMBL" id="BART01025063">
    <property type="protein sequence ID" value="GAG96280.1"/>
    <property type="molecule type" value="Genomic_DNA"/>
</dbReference>